<evidence type="ECO:0000256" key="3">
    <source>
        <dbReference type="ARBA" id="ARBA00023306"/>
    </source>
</evidence>
<protein>
    <recommendedName>
        <fullName evidence="10">Cyclin N-terminal domain-containing protein</fullName>
    </recommendedName>
</protein>
<keyword evidence="3" id="KW-0131">Cell cycle</keyword>
<gene>
    <name evidence="8" type="ORF">BS47DRAFT_1303138</name>
</gene>
<sequence>MIDEDVPPVRSHRRPVSRTLPEKHVSKRRRTSSPGPDDPHPKDKIAPILNDLGNHAPPPSLDLDDHDHALAVATAQADEIKWDDLDKEDEADPLMVSEYVVEIFHYLQRLERSTMPNPNYIDTQKDLAWKMRGILMDWLIQVHSRFRLLPETLFLAVNIIDRFLSARTVSLVRLQLVGITAMFIAAKYEEIMAPSVVNFIYCSDSTYGEKDILDAEKYILRSLDWNLSYPNPINFLRRSSKADGYDLQVRTIAKYLVEIACVEWKLLPHPPSCIAAAAMWLARLILEKEEWTPNMEHYSGYDEASLLPAAQLMLTYILRAVRHESFYKKYAAKKYMKVSAYARDWAWAKFGVHEVLYDEEGESSTGLEEHKPIVHAPASVLLSVELPRLREEARRKRDEEARELEEQEGELPVVPEGDEVATDFNLSSASSPSVPLMHLISSSSLLSLRSHRVCSISTRNIPHLFIPPYPYLASSSHQFVHPLTFHAVPPLPTP</sequence>
<dbReference type="CDD" id="cd20568">
    <property type="entry name" value="CYCLIN_CLBs_yeast_rpt1"/>
    <property type="match status" value="1"/>
</dbReference>
<dbReference type="SMART" id="SM00385">
    <property type="entry name" value="CYCLIN"/>
    <property type="match status" value="2"/>
</dbReference>
<dbReference type="EMBL" id="MU129064">
    <property type="protein sequence ID" value="KAF9508142.1"/>
    <property type="molecule type" value="Genomic_DNA"/>
</dbReference>
<dbReference type="GO" id="GO:0051301">
    <property type="term" value="P:cell division"/>
    <property type="evidence" value="ECO:0007669"/>
    <property type="project" value="UniProtKB-KW"/>
</dbReference>
<dbReference type="Pfam" id="PF00134">
    <property type="entry name" value="Cyclin_N"/>
    <property type="match status" value="1"/>
</dbReference>
<dbReference type="Proteomes" id="UP000886523">
    <property type="component" value="Unassembled WGS sequence"/>
</dbReference>
<keyword evidence="2 4" id="KW-0195">Cyclin</keyword>
<feature type="domain" description="Cyclin C-terminal" evidence="7">
    <location>
        <begin position="230"/>
        <end position="344"/>
    </location>
</feature>
<evidence type="ECO:0000259" key="6">
    <source>
        <dbReference type="SMART" id="SM00385"/>
    </source>
</evidence>
<name>A0A9P6AM99_9AGAM</name>
<reference evidence="8" key="1">
    <citation type="journal article" date="2020" name="Nat. Commun.">
        <title>Large-scale genome sequencing of mycorrhizal fungi provides insights into the early evolution of symbiotic traits.</title>
        <authorList>
            <person name="Miyauchi S."/>
            <person name="Kiss E."/>
            <person name="Kuo A."/>
            <person name="Drula E."/>
            <person name="Kohler A."/>
            <person name="Sanchez-Garcia M."/>
            <person name="Morin E."/>
            <person name="Andreopoulos B."/>
            <person name="Barry K.W."/>
            <person name="Bonito G."/>
            <person name="Buee M."/>
            <person name="Carver A."/>
            <person name="Chen C."/>
            <person name="Cichocki N."/>
            <person name="Clum A."/>
            <person name="Culley D."/>
            <person name="Crous P.W."/>
            <person name="Fauchery L."/>
            <person name="Girlanda M."/>
            <person name="Hayes R.D."/>
            <person name="Keri Z."/>
            <person name="LaButti K."/>
            <person name="Lipzen A."/>
            <person name="Lombard V."/>
            <person name="Magnuson J."/>
            <person name="Maillard F."/>
            <person name="Murat C."/>
            <person name="Nolan M."/>
            <person name="Ohm R.A."/>
            <person name="Pangilinan J."/>
            <person name="Pereira M.F."/>
            <person name="Perotto S."/>
            <person name="Peter M."/>
            <person name="Pfister S."/>
            <person name="Riley R."/>
            <person name="Sitrit Y."/>
            <person name="Stielow J.B."/>
            <person name="Szollosi G."/>
            <person name="Zifcakova L."/>
            <person name="Stursova M."/>
            <person name="Spatafora J.W."/>
            <person name="Tedersoo L."/>
            <person name="Vaario L.M."/>
            <person name="Yamada A."/>
            <person name="Yan M."/>
            <person name="Wang P."/>
            <person name="Xu J."/>
            <person name="Bruns T."/>
            <person name="Baldrian P."/>
            <person name="Vilgalys R."/>
            <person name="Dunand C."/>
            <person name="Henrissat B."/>
            <person name="Grigoriev I.V."/>
            <person name="Hibbett D."/>
            <person name="Nagy L.G."/>
            <person name="Martin F.M."/>
        </authorList>
    </citation>
    <scope>NUCLEOTIDE SEQUENCE</scope>
    <source>
        <strain evidence="8">UP504</strain>
    </source>
</reference>
<evidence type="ECO:0000256" key="5">
    <source>
        <dbReference type="SAM" id="MobiDB-lite"/>
    </source>
</evidence>
<dbReference type="InterPro" id="IPR039361">
    <property type="entry name" value="Cyclin"/>
</dbReference>
<evidence type="ECO:0000256" key="4">
    <source>
        <dbReference type="RuleBase" id="RU000383"/>
    </source>
</evidence>
<evidence type="ECO:0000259" key="7">
    <source>
        <dbReference type="SMART" id="SM01332"/>
    </source>
</evidence>
<accession>A0A9P6AM99</accession>
<feature type="region of interest" description="Disordered" evidence="5">
    <location>
        <begin position="1"/>
        <end position="61"/>
    </location>
</feature>
<dbReference type="InterPro" id="IPR036915">
    <property type="entry name" value="Cyclin-like_sf"/>
</dbReference>
<keyword evidence="9" id="KW-1185">Reference proteome</keyword>
<evidence type="ECO:0000256" key="1">
    <source>
        <dbReference type="ARBA" id="ARBA00022618"/>
    </source>
</evidence>
<dbReference type="PROSITE" id="PS00292">
    <property type="entry name" value="CYCLINS"/>
    <property type="match status" value="1"/>
</dbReference>
<feature type="domain" description="Cyclin-like" evidence="6">
    <location>
        <begin position="137"/>
        <end position="221"/>
    </location>
</feature>
<dbReference type="Gene3D" id="1.10.472.10">
    <property type="entry name" value="Cyclin-like"/>
    <property type="match status" value="2"/>
</dbReference>
<dbReference type="AlphaFoldDB" id="A0A9P6AM99"/>
<dbReference type="InterPro" id="IPR013763">
    <property type="entry name" value="Cyclin-like_dom"/>
</dbReference>
<dbReference type="Pfam" id="PF02984">
    <property type="entry name" value="Cyclin_C"/>
    <property type="match status" value="1"/>
</dbReference>
<evidence type="ECO:0000313" key="8">
    <source>
        <dbReference type="EMBL" id="KAF9508142.1"/>
    </source>
</evidence>
<evidence type="ECO:0008006" key="10">
    <source>
        <dbReference type="Google" id="ProtNLM"/>
    </source>
</evidence>
<dbReference type="FunFam" id="1.10.472.10:FF:000001">
    <property type="entry name" value="G2/mitotic-specific cyclin"/>
    <property type="match status" value="1"/>
</dbReference>
<keyword evidence="1" id="KW-0132">Cell division</keyword>
<organism evidence="8 9">
    <name type="scientific">Hydnum rufescens UP504</name>
    <dbReference type="NCBI Taxonomy" id="1448309"/>
    <lineage>
        <taxon>Eukaryota</taxon>
        <taxon>Fungi</taxon>
        <taxon>Dikarya</taxon>
        <taxon>Basidiomycota</taxon>
        <taxon>Agaricomycotina</taxon>
        <taxon>Agaricomycetes</taxon>
        <taxon>Cantharellales</taxon>
        <taxon>Hydnaceae</taxon>
        <taxon>Hydnum</taxon>
    </lineage>
</organism>
<dbReference type="SMART" id="SM01332">
    <property type="entry name" value="Cyclin_C"/>
    <property type="match status" value="1"/>
</dbReference>
<feature type="domain" description="Cyclin-like" evidence="6">
    <location>
        <begin position="234"/>
        <end position="315"/>
    </location>
</feature>
<comment type="caution">
    <text evidence="8">The sequence shown here is derived from an EMBL/GenBank/DDBJ whole genome shotgun (WGS) entry which is preliminary data.</text>
</comment>
<dbReference type="InterPro" id="IPR048258">
    <property type="entry name" value="Cyclins_cyclin-box"/>
</dbReference>
<dbReference type="InterPro" id="IPR006671">
    <property type="entry name" value="Cyclin_N"/>
</dbReference>
<dbReference type="InterPro" id="IPR004367">
    <property type="entry name" value="Cyclin_C-dom"/>
</dbReference>
<evidence type="ECO:0000313" key="9">
    <source>
        <dbReference type="Proteomes" id="UP000886523"/>
    </source>
</evidence>
<evidence type="ECO:0000256" key="2">
    <source>
        <dbReference type="ARBA" id="ARBA00023127"/>
    </source>
</evidence>
<proteinExistence type="inferred from homology"/>
<dbReference type="SUPFAM" id="SSF47954">
    <property type="entry name" value="Cyclin-like"/>
    <property type="match status" value="2"/>
</dbReference>
<comment type="similarity">
    <text evidence="4">Belongs to the cyclin family.</text>
</comment>
<dbReference type="OrthoDB" id="5590282at2759"/>
<dbReference type="PANTHER" id="PTHR10177">
    <property type="entry name" value="CYCLINS"/>
    <property type="match status" value="1"/>
</dbReference>